<feature type="region of interest" description="Disordered" evidence="1">
    <location>
        <begin position="727"/>
        <end position="748"/>
    </location>
</feature>
<feature type="compositionally biased region" description="Low complexity" evidence="1">
    <location>
        <begin position="234"/>
        <end position="247"/>
    </location>
</feature>
<gene>
    <name evidence="3" type="ORF">Tco_0922352</name>
</gene>
<reference evidence="3" key="2">
    <citation type="submission" date="2022-01" db="EMBL/GenBank/DDBJ databases">
        <authorList>
            <person name="Yamashiro T."/>
            <person name="Shiraishi A."/>
            <person name="Satake H."/>
            <person name="Nakayama K."/>
        </authorList>
    </citation>
    <scope>NUCLEOTIDE SEQUENCE</scope>
</reference>
<feature type="region of interest" description="Disordered" evidence="1">
    <location>
        <begin position="376"/>
        <end position="406"/>
    </location>
</feature>
<protein>
    <submittedName>
        <fullName evidence="3">Reverse transcriptase domain-containing protein</fullName>
    </submittedName>
</protein>
<evidence type="ECO:0000259" key="2">
    <source>
        <dbReference type="Pfam" id="PF03732"/>
    </source>
</evidence>
<keyword evidence="3" id="KW-0548">Nucleotidyltransferase</keyword>
<sequence length="748" mass="85863">MPRAIVGDTSLNKSYIPKVSEILSFSPVLAQFYKPIENRCIHEGRVVDQLYYQSNNIERLFTNIRFNGLFEINEPIVPRFILDFYSQVTLQTSDTAVFTNEWDLSSFALFQETEGPYHTDLPTPDEIRQHLQLERGHRDHLPACLAHMLYCIVVEEQYNLAYFFAKRIVNARATLIANLPYGMFLTRLFRHIMEIYPHLDNGIYNIVDRIMCPLALKQIRKPRSDRGMPKARHSVSSSSANHFGSSSHHGDDDEDDGSIPINRGLIQAIPISLPPQPIGEATKASNLRRIPLGVSHPVNKVQVTDTLAGRHLKSHYHKDLHALHFGTLLCDSIDYPDELRCRRMMMRMQRRIPARRMIPRNDDEDPRRILMRTDEAFENSDGPAATHHHLDKPRSRITSADPQTPIPTVSTQEHWIYAFVLLRKSPTFSISPVPKEFCDCFGCLEYLERSSNDFVDAVGTDRSWFCYSWSDAGTIARAADRAKDVGYDRGSTAFERRMMTSLRKLICGSATRYRLASGRVKDFYTQLLDATDLPQNRDIRLMRNLTHDDDSQNSGGGIRRPVQPARVCTYPDFMKCQPLNFKGTEGVVGLNQWLEKMESVFHISGCAVKNQVKFATCTLLGAALTWWNGHVRTLGHDAAYAMTWGTFKKKLSDKYCPNGEIKKLKIELWNLKVKGNDVAAYTQRFQELALMPKTLDFAIELANDLMDQKLRTYVWERQNETEKLMIHQENNHQHQSHKRQKCSLGRAE</sequence>
<dbReference type="GO" id="GO:0003964">
    <property type="term" value="F:RNA-directed DNA polymerase activity"/>
    <property type="evidence" value="ECO:0007669"/>
    <property type="project" value="UniProtKB-KW"/>
</dbReference>
<dbReference type="InterPro" id="IPR005162">
    <property type="entry name" value="Retrotrans_gag_dom"/>
</dbReference>
<dbReference type="Pfam" id="PF03732">
    <property type="entry name" value="Retrotrans_gag"/>
    <property type="match status" value="1"/>
</dbReference>
<feature type="region of interest" description="Disordered" evidence="1">
    <location>
        <begin position="222"/>
        <end position="259"/>
    </location>
</feature>
<keyword evidence="3" id="KW-0808">Transferase</keyword>
<feature type="domain" description="Retrotransposon gag" evidence="2">
    <location>
        <begin position="613"/>
        <end position="689"/>
    </location>
</feature>
<evidence type="ECO:0000313" key="4">
    <source>
        <dbReference type="Proteomes" id="UP001151760"/>
    </source>
</evidence>
<organism evidence="3 4">
    <name type="scientific">Tanacetum coccineum</name>
    <dbReference type="NCBI Taxonomy" id="301880"/>
    <lineage>
        <taxon>Eukaryota</taxon>
        <taxon>Viridiplantae</taxon>
        <taxon>Streptophyta</taxon>
        <taxon>Embryophyta</taxon>
        <taxon>Tracheophyta</taxon>
        <taxon>Spermatophyta</taxon>
        <taxon>Magnoliopsida</taxon>
        <taxon>eudicotyledons</taxon>
        <taxon>Gunneridae</taxon>
        <taxon>Pentapetalae</taxon>
        <taxon>asterids</taxon>
        <taxon>campanulids</taxon>
        <taxon>Asterales</taxon>
        <taxon>Asteraceae</taxon>
        <taxon>Asteroideae</taxon>
        <taxon>Anthemideae</taxon>
        <taxon>Anthemidinae</taxon>
        <taxon>Tanacetum</taxon>
    </lineage>
</organism>
<proteinExistence type="predicted"/>
<comment type="caution">
    <text evidence="3">The sequence shown here is derived from an EMBL/GenBank/DDBJ whole genome shotgun (WGS) entry which is preliminary data.</text>
</comment>
<name>A0ABQ5D158_9ASTR</name>
<evidence type="ECO:0000256" key="1">
    <source>
        <dbReference type="SAM" id="MobiDB-lite"/>
    </source>
</evidence>
<keyword evidence="3" id="KW-0695">RNA-directed DNA polymerase</keyword>
<accession>A0ABQ5D158</accession>
<evidence type="ECO:0000313" key="3">
    <source>
        <dbReference type="EMBL" id="GJT31933.1"/>
    </source>
</evidence>
<dbReference type="Proteomes" id="UP001151760">
    <property type="component" value="Unassembled WGS sequence"/>
</dbReference>
<dbReference type="EMBL" id="BQNB010014749">
    <property type="protein sequence ID" value="GJT31933.1"/>
    <property type="molecule type" value="Genomic_DNA"/>
</dbReference>
<keyword evidence="4" id="KW-1185">Reference proteome</keyword>
<reference evidence="3" key="1">
    <citation type="journal article" date="2022" name="Int. J. Mol. Sci.">
        <title>Draft Genome of Tanacetum Coccineum: Genomic Comparison of Closely Related Tanacetum-Family Plants.</title>
        <authorList>
            <person name="Yamashiro T."/>
            <person name="Shiraishi A."/>
            <person name="Nakayama K."/>
            <person name="Satake H."/>
        </authorList>
    </citation>
    <scope>NUCLEOTIDE SEQUENCE</scope>
</reference>
<feature type="compositionally biased region" description="Polar residues" evidence="1">
    <location>
        <begin position="396"/>
        <end position="406"/>
    </location>
</feature>